<dbReference type="CDD" id="cd16917">
    <property type="entry name" value="HATPase_UhpB-NarQ-NarX-like"/>
    <property type="match status" value="1"/>
</dbReference>
<evidence type="ECO:0000256" key="1">
    <source>
        <dbReference type="ARBA" id="ARBA00022741"/>
    </source>
</evidence>
<dbReference type="Pfam" id="PF13181">
    <property type="entry name" value="TPR_8"/>
    <property type="match status" value="2"/>
</dbReference>
<dbReference type="PROSITE" id="PS00107">
    <property type="entry name" value="PROTEIN_KINASE_ATP"/>
    <property type="match status" value="1"/>
</dbReference>
<dbReference type="InterPro" id="IPR011990">
    <property type="entry name" value="TPR-like_helical_dom_sf"/>
</dbReference>
<dbReference type="SMART" id="SM00028">
    <property type="entry name" value="TPR"/>
    <property type="match status" value="4"/>
</dbReference>
<evidence type="ECO:0000259" key="6">
    <source>
        <dbReference type="PROSITE" id="PS50011"/>
    </source>
</evidence>
<evidence type="ECO:0000256" key="4">
    <source>
        <dbReference type="PROSITE-ProRule" id="PRU10141"/>
    </source>
</evidence>
<dbReference type="Gene3D" id="1.25.40.10">
    <property type="entry name" value="Tetratricopeptide repeat domain"/>
    <property type="match status" value="3"/>
</dbReference>
<dbReference type="PROSITE" id="PS50005">
    <property type="entry name" value="TPR"/>
    <property type="match status" value="1"/>
</dbReference>
<keyword evidence="1 4" id="KW-0547">Nucleotide-binding</keyword>
<dbReference type="GO" id="GO:0000155">
    <property type="term" value="F:phosphorelay sensor kinase activity"/>
    <property type="evidence" value="ECO:0007669"/>
    <property type="project" value="InterPro"/>
</dbReference>
<protein>
    <submittedName>
        <fullName evidence="7">Putative ATPase</fullName>
    </submittedName>
</protein>
<dbReference type="SUPFAM" id="SSF55874">
    <property type="entry name" value="ATPase domain of HSP90 chaperone/DNA topoisomerase II/histidine kinase"/>
    <property type="match status" value="1"/>
</dbReference>
<keyword evidence="5" id="KW-0175">Coiled coil</keyword>
<dbReference type="SUPFAM" id="SSF56112">
    <property type="entry name" value="Protein kinase-like (PK-like)"/>
    <property type="match status" value="1"/>
</dbReference>
<reference evidence="7 8" key="1">
    <citation type="submission" date="2018-06" db="EMBL/GenBank/DDBJ databases">
        <title>Genomic Encyclopedia of Type Strains, Phase I: the one thousand microbial genomes (KMG-I) project.</title>
        <authorList>
            <person name="Kyrpides N."/>
        </authorList>
    </citation>
    <scope>NUCLEOTIDE SEQUENCE [LARGE SCALE GENOMIC DNA]</scope>
    <source>
        <strain evidence="7 8">DSM 19573</strain>
    </source>
</reference>
<dbReference type="Pfam" id="PF00069">
    <property type="entry name" value="Pkinase"/>
    <property type="match status" value="1"/>
</dbReference>
<dbReference type="InterPro" id="IPR025662">
    <property type="entry name" value="Sigma_54_int_dom_ATP-bd_1"/>
</dbReference>
<evidence type="ECO:0000313" key="8">
    <source>
        <dbReference type="Proteomes" id="UP000248132"/>
    </source>
</evidence>
<dbReference type="InterPro" id="IPR003018">
    <property type="entry name" value="GAF"/>
</dbReference>
<dbReference type="InterPro" id="IPR011009">
    <property type="entry name" value="Kinase-like_dom_sf"/>
</dbReference>
<dbReference type="Gene3D" id="3.40.50.300">
    <property type="entry name" value="P-loop containing nucleotide triphosphate hydrolases"/>
    <property type="match status" value="1"/>
</dbReference>
<dbReference type="CDD" id="cd14014">
    <property type="entry name" value="STKc_PknB_like"/>
    <property type="match status" value="1"/>
</dbReference>
<dbReference type="OrthoDB" id="9801841at2"/>
<dbReference type="GO" id="GO:0016020">
    <property type="term" value="C:membrane"/>
    <property type="evidence" value="ECO:0007669"/>
    <property type="project" value="InterPro"/>
</dbReference>
<feature type="coiled-coil region" evidence="5">
    <location>
        <begin position="1447"/>
        <end position="1510"/>
    </location>
</feature>
<dbReference type="SMART" id="SM00065">
    <property type="entry name" value="GAF"/>
    <property type="match status" value="1"/>
</dbReference>
<evidence type="ECO:0000313" key="7">
    <source>
        <dbReference type="EMBL" id="PYG86549.1"/>
    </source>
</evidence>
<dbReference type="InterPro" id="IPR008271">
    <property type="entry name" value="Ser/Thr_kinase_AS"/>
</dbReference>
<dbReference type="InterPro" id="IPR017441">
    <property type="entry name" value="Protein_kinase_ATP_BS"/>
</dbReference>
<dbReference type="GO" id="GO:0046983">
    <property type="term" value="F:protein dimerization activity"/>
    <property type="evidence" value="ECO:0007669"/>
    <property type="project" value="InterPro"/>
</dbReference>
<dbReference type="Pfam" id="PF13185">
    <property type="entry name" value="GAF_2"/>
    <property type="match status" value="1"/>
</dbReference>
<dbReference type="PROSITE" id="PS00108">
    <property type="entry name" value="PROTEIN_KINASE_ST"/>
    <property type="match status" value="1"/>
</dbReference>
<dbReference type="PANTHER" id="PTHR43642:SF1">
    <property type="entry name" value="HYBRID SIGNAL TRANSDUCTION HISTIDINE KINASE G"/>
    <property type="match status" value="1"/>
</dbReference>
<feature type="domain" description="Protein kinase" evidence="6">
    <location>
        <begin position="16"/>
        <end position="284"/>
    </location>
</feature>
<evidence type="ECO:0000256" key="3">
    <source>
        <dbReference type="PROSITE-ProRule" id="PRU00339"/>
    </source>
</evidence>
<dbReference type="InterPro" id="IPR041664">
    <property type="entry name" value="AAA_16"/>
</dbReference>
<dbReference type="Gene3D" id="1.20.5.1930">
    <property type="match status" value="1"/>
</dbReference>
<keyword evidence="3" id="KW-0802">TPR repeat</keyword>
<dbReference type="Pfam" id="PF02518">
    <property type="entry name" value="HATPase_c"/>
    <property type="match status" value="1"/>
</dbReference>
<dbReference type="InterPro" id="IPR029016">
    <property type="entry name" value="GAF-like_dom_sf"/>
</dbReference>
<dbReference type="SUPFAM" id="SSF52540">
    <property type="entry name" value="P-loop containing nucleoside triphosphate hydrolases"/>
    <property type="match status" value="1"/>
</dbReference>
<name>A0A318XLJ5_9FIRM</name>
<dbReference type="InterPro" id="IPR027417">
    <property type="entry name" value="P-loop_NTPase"/>
</dbReference>
<dbReference type="Gene3D" id="3.30.565.10">
    <property type="entry name" value="Histidine kinase-like ATPase, C-terminal domain"/>
    <property type="match status" value="1"/>
</dbReference>
<dbReference type="InterPro" id="IPR019734">
    <property type="entry name" value="TPR_rpt"/>
</dbReference>
<dbReference type="SMART" id="SM00220">
    <property type="entry name" value="S_TKc"/>
    <property type="match status" value="1"/>
</dbReference>
<feature type="repeat" description="TPR" evidence="3">
    <location>
        <begin position="809"/>
        <end position="842"/>
    </location>
</feature>
<dbReference type="Gene3D" id="3.30.450.40">
    <property type="match status" value="1"/>
</dbReference>
<sequence>MGYNVFDIGSIIDGKFKVSGTIGEGISSFVLKVTDIRSNKEFALKVLKPQITSGYIEHIIQFKREASIISGFNHPNIIKTYGIGEFKGFPYVIMELLEGISLSSKLIDNKPIEIREALEITLYIAKALEYVHSKGIIHRDLKPANIFINKDFKDISKSVKVLDFGVSVLMDASEFKAPLAIAGTWGYMSPEAIGIINKGLDERSDIYSFGILVYHMLTGKAPIYGEDVNSIIHMLAAFNPPNPSEINPNIDSTLDKIVLKLIAKDPDQRYSSVSGLIYDLNRYMNGGRDFNIGCKDKRKKISSYMGIIERECEFQILLDAITNASNNKGSILLIAGESGVGKSRLVKEVRSYVYRNNGLLLKGICLDNENKNPYQPFKDIIDDYLNKFNSYDTATQLKETSRLRNALGELSGCVSTLNPRVTKILGEAPRITPLESNRELKRFLMTLANFFMNLVSEERFCVIFLDDLHWADSGTLKLVEEIGRYVYRSNLLIIGTFRDDEVAEGSGIKKIYMKNLKSPAIQLIKLFPLSSNGTRKLVEMGIGECINDLPGFSDYVYTKSGGNPLYATTLIRTLADNSILVFEEDRWILNWDALNDFDLPENIVGIVLNRLANISEGQRSILEKAAIIGRNFDSAILATFSGVEWTKLLDILEQISDIQIIEHLTEKGRYIFTHDRIRDAVLEKMSEQEACELHYQLAEILEQYFLEGREQYFFDIVHHYIESTDRRKAPKYIIPAAYKSKESFATEDALRYFKLALEYMEGNAQYSSADFIRIYNEMVEAYIIVGDSDKAVSLAKEILPYYENALDRARILSKIGTAYFKKGSIKEAQDYLIEALRLLGEEIPDKSRSSKLGLLKEYLIFIFYNRLFISSIYEKKERDYSAEAKEKLLIFYPLCWSYAVSSPDKIRYISVKGMSIARKRLAGKREICVLYTGCAIHSAMEGKYKRAMSFHGVALQVKRELGDKYGIAQSLQFIAYSHLWQGNYQRAMDSVQESTETFKQVGDTWEYSTNLSIAASIYQYTGNYEAACEKLSQYIKISVKIDNYYGNCFGKARLALCYIERGDFDKALVLINQAIQLGEREKLWFPYCVAIYCSGVIHFEKKEYLKASQCFEEAVELDKKYNLNKESTGNAYVMLAQSSLALLKENHALRKDLNHNELSKVYKACVTAMKVTRTWANVYGASLRAMAAYHAFRNKKRLAENFYKDSIKHYTSINRKYELGCSLFEYACFLNNIQKEEEYHRNIKRAYNIFVEIGSKEYIKKCTELIECDLVRAFGRNEDKNTGLLIASNKFDVVVRIGRVISSILDIDILLEKIMDNAIELVGAQRGIVLLYPEKGDKKLEVNVVRNINGYEITGSPYELSRKIISRVEKELKPIIIYDALADSELNMQHSVISQEIRSVICAPIINKKELLGVIYLDNKLMSGLFDEEDRKALELICSQAGVSIENARLYKRLKKYSEEIEKWSLNLEQKVCDRTEELNKKNIELEYMLEKLREHTKVVEELAAEKERNRMARDLHDTLGYAMTLITTQLEVCSRTCLEDQKKAAEMINAVNHTAKAGLKELRRSIKGFGPKNLEENNIINSLRKLVIEYSYLGIEIDLSFDGESNDSKADYNEVIYRICQEAITNAVRHGKAKEVVISLIIEKDFIRLFIIDNGIGCMRIKKGMGLSGMEQRVASVGGRLTYGSSGDGGFNVNVYIPLEAGVQTYDKGADCRRQETNR</sequence>
<dbReference type="InterPro" id="IPR011712">
    <property type="entry name" value="Sig_transdc_His_kin_sub3_dim/P"/>
</dbReference>
<dbReference type="Pfam" id="PF07730">
    <property type="entry name" value="HisKA_3"/>
    <property type="match status" value="1"/>
</dbReference>
<organism evidence="7 8">
    <name type="scientific">Ruminiclostridium sufflavum DSM 19573</name>
    <dbReference type="NCBI Taxonomy" id="1121337"/>
    <lineage>
        <taxon>Bacteria</taxon>
        <taxon>Bacillati</taxon>
        <taxon>Bacillota</taxon>
        <taxon>Clostridia</taxon>
        <taxon>Eubacteriales</taxon>
        <taxon>Oscillospiraceae</taxon>
        <taxon>Ruminiclostridium</taxon>
    </lineage>
</organism>
<dbReference type="Gene3D" id="1.10.510.10">
    <property type="entry name" value="Transferase(Phosphotransferase) domain 1"/>
    <property type="match status" value="1"/>
</dbReference>
<accession>A0A318XLJ5</accession>
<dbReference type="InterPro" id="IPR000719">
    <property type="entry name" value="Prot_kinase_dom"/>
</dbReference>
<evidence type="ECO:0000256" key="5">
    <source>
        <dbReference type="SAM" id="Coils"/>
    </source>
</evidence>
<dbReference type="Pfam" id="PF13191">
    <property type="entry name" value="AAA_16"/>
    <property type="match status" value="1"/>
</dbReference>
<dbReference type="PROSITE" id="PS50011">
    <property type="entry name" value="PROTEIN_KINASE_DOM"/>
    <property type="match status" value="1"/>
</dbReference>
<keyword evidence="8" id="KW-1185">Reference proteome</keyword>
<dbReference type="InterPro" id="IPR053159">
    <property type="entry name" value="Hybrid_Histidine_Kinase"/>
</dbReference>
<dbReference type="SUPFAM" id="SSF55781">
    <property type="entry name" value="GAF domain-like"/>
    <property type="match status" value="1"/>
</dbReference>
<dbReference type="GO" id="GO:0005524">
    <property type="term" value="F:ATP binding"/>
    <property type="evidence" value="ECO:0007669"/>
    <property type="project" value="UniProtKB-UniRule"/>
</dbReference>
<dbReference type="PANTHER" id="PTHR43642">
    <property type="entry name" value="HYBRID SIGNAL TRANSDUCTION HISTIDINE KINASE G"/>
    <property type="match status" value="1"/>
</dbReference>
<dbReference type="EMBL" id="QKMR01000020">
    <property type="protein sequence ID" value="PYG86549.1"/>
    <property type="molecule type" value="Genomic_DNA"/>
</dbReference>
<keyword evidence="2 4" id="KW-0067">ATP-binding</keyword>
<feature type="binding site" evidence="4">
    <location>
        <position position="45"/>
    </location>
    <ligand>
        <name>ATP</name>
        <dbReference type="ChEBI" id="CHEBI:30616"/>
    </ligand>
</feature>
<dbReference type="SUPFAM" id="SSF48452">
    <property type="entry name" value="TPR-like"/>
    <property type="match status" value="2"/>
</dbReference>
<proteinExistence type="predicted"/>
<dbReference type="Proteomes" id="UP000248132">
    <property type="component" value="Unassembled WGS sequence"/>
</dbReference>
<gene>
    <name evidence="7" type="ORF">LY28_02977</name>
</gene>
<dbReference type="InterPro" id="IPR003594">
    <property type="entry name" value="HATPase_dom"/>
</dbReference>
<comment type="caution">
    <text evidence="7">The sequence shown here is derived from an EMBL/GenBank/DDBJ whole genome shotgun (WGS) entry which is preliminary data.</text>
</comment>
<dbReference type="PROSITE" id="PS00675">
    <property type="entry name" value="SIGMA54_INTERACT_1"/>
    <property type="match status" value="1"/>
</dbReference>
<dbReference type="InterPro" id="IPR036890">
    <property type="entry name" value="HATPase_C_sf"/>
</dbReference>
<evidence type="ECO:0000256" key="2">
    <source>
        <dbReference type="ARBA" id="ARBA00022840"/>
    </source>
</evidence>